<dbReference type="EMBL" id="JAHWDQ010000004">
    <property type="protein sequence ID" value="MBW2942266.1"/>
    <property type="molecule type" value="Genomic_DNA"/>
</dbReference>
<comment type="caution">
    <text evidence="3">The sequence shown here is derived from an EMBL/GenBank/DDBJ whole genome shotgun (WGS) entry which is preliminary data.</text>
</comment>
<evidence type="ECO:0000256" key="1">
    <source>
        <dbReference type="SAM" id="MobiDB-lite"/>
    </source>
</evidence>
<dbReference type="Proteomes" id="UP001166291">
    <property type="component" value="Unassembled WGS sequence"/>
</dbReference>
<dbReference type="PANTHER" id="PTHR40469:SF2">
    <property type="entry name" value="GALACTOSE-BINDING DOMAIN-LIKE SUPERFAMILY PROTEIN"/>
    <property type="match status" value="1"/>
</dbReference>
<evidence type="ECO:0000259" key="2">
    <source>
        <dbReference type="Pfam" id="PF06283"/>
    </source>
</evidence>
<keyword evidence="4" id="KW-1185">Reference proteome</keyword>
<dbReference type="InterPro" id="IPR029010">
    <property type="entry name" value="ThuA-like"/>
</dbReference>
<gene>
    <name evidence="3" type="ORF">KXJ70_15835</name>
</gene>
<name>A0ABS6VX97_9GAMM</name>
<feature type="domain" description="ThuA-like" evidence="2">
    <location>
        <begin position="53"/>
        <end position="278"/>
    </location>
</feature>
<dbReference type="PANTHER" id="PTHR40469">
    <property type="entry name" value="SECRETED GLYCOSYL HYDROLASE"/>
    <property type="match status" value="1"/>
</dbReference>
<evidence type="ECO:0000313" key="4">
    <source>
        <dbReference type="Proteomes" id="UP001166291"/>
    </source>
</evidence>
<dbReference type="Pfam" id="PF06283">
    <property type="entry name" value="ThuA"/>
    <property type="match status" value="1"/>
</dbReference>
<evidence type="ECO:0000313" key="3">
    <source>
        <dbReference type="EMBL" id="MBW2942266.1"/>
    </source>
</evidence>
<protein>
    <submittedName>
        <fullName evidence="3">ThuA domain-containing protein</fullName>
    </submittedName>
</protein>
<reference evidence="3" key="1">
    <citation type="submission" date="2021-07" db="EMBL/GenBank/DDBJ databases">
        <title>Zhongshania sp. CAU 1632 isolated from seawater.</title>
        <authorList>
            <person name="Kim W."/>
        </authorList>
    </citation>
    <scope>NUCLEOTIDE SEQUENCE</scope>
    <source>
        <strain evidence="3">CAU 1632</strain>
    </source>
</reference>
<feature type="region of interest" description="Disordered" evidence="1">
    <location>
        <begin position="283"/>
        <end position="303"/>
    </location>
</feature>
<proteinExistence type="predicted"/>
<accession>A0ABS6VX97</accession>
<organism evidence="3 4">
    <name type="scientific">Zhongshania aquimaris</name>
    <dbReference type="NCBI Taxonomy" id="2857107"/>
    <lineage>
        <taxon>Bacteria</taxon>
        <taxon>Pseudomonadati</taxon>
        <taxon>Pseudomonadota</taxon>
        <taxon>Gammaproteobacteria</taxon>
        <taxon>Cellvibrionales</taxon>
        <taxon>Spongiibacteraceae</taxon>
        <taxon>Zhongshania</taxon>
    </lineage>
</organism>
<sequence length="303" mass="34179">MKQWLKRSLWVGLAVLLIFVAVAYYQVRSMGLIPRYDYDTEAPNLPAFSRPAVLVFTKTNGFIHKEAIPVAKSVLSTLITEQGWQAYLTDNAAVHSPELLAQFDLIIWNNVSGDVLTELQRDALRQWLEGGGGWLGIHASGGDHSYRWQWYVDTLVGAQFIGHTMHPQFQDADVLVADPASPITQHLPSPWLVADEEWYAFAANPRDKGYEILLTVDESSYQVKGDNLFGSDHMPGEHPIAWRHALGKGRVLYSAIGHQPHTYRLADYQRFLVEAMHWLRSPQKTAQPDPAKAVPTVRREGEL</sequence>
<dbReference type="RefSeq" id="WP_219044502.1">
    <property type="nucleotide sequence ID" value="NZ_JAHWDQ010000004.1"/>
</dbReference>